<keyword evidence="1" id="KW-0732">Signal</keyword>
<dbReference type="PANTHER" id="PTHR11851:SF225">
    <property type="entry name" value="NON-PEPTIDASE HOMOLOG YMXG"/>
    <property type="match status" value="1"/>
</dbReference>
<dbReference type="InterPro" id="IPR050361">
    <property type="entry name" value="MPP/UQCRC_Complex"/>
</dbReference>
<evidence type="ECO:0000313" key="4">
    <source>
        <dbReference type="Proteomes" id="UP000829476"/>
    </source>
</evidence>
<proteinExistence type="predicted"/>
<protein>
    <submittedName>
        <fullName evidence="3">Insulinase family protein</fullName>
    </submittedName>
</protein>
<dbReference type="SUPFAM" id="SSF63411">
    <property type="entry name" value="LuxS/MPP-like metallohydrolase"/>
    <property type="match status" value="2"/>
</dbReference>
<dbReference type="EMBL" id="CP094326">
    <property type="protein sequence ID" value="UNY99538.1"/>
    <property type="molecule type" value="Genomic_DNA"/>
</dbReference>
<dbReference type="Proteomes" id="UP000829476">
    <property type="component" value="Chromosome"/>
</dbReference>
<dbReference type="PANTHER" id="PTHR11851">
    <property type="entry name" value="METALLOPROTEASE"/>
    <property type="match status" value="1"/>
</dbReference>
<evidence type="ECO:0000313" key="3">
    <source>
        <dbReference type="EMBL" id="UNY99538.1"/>
    </source>
</evidence>
<organism evidence="3 4">
    <name type="scientific">Zhouia spongiae</name>
    <dbReference type="NCBI Taxonomy" id="2202721"/>
    <lineage>
        <taxon>Bacteria</taxon>
        <taxon>Pseudomonadati</taxon>
        <taxon>Bacteroidota</taxon>
        <taxon>Flavobacteriia</taxon>
        <taxon>Flavobacteriales</taxon>
        <taxon>Flavobacteriaceae</taxon>
        <taxon>Zhouia</taxon>
    </lineage>
</organism>
<evidence type="ECO:0000259" key="2">
    <source>
        <dbReference type="Pfam" id="PF05193"/>
    </source>
</evidence>
<feature type="signal peptide" evidence="1">
    <location>
        <begin position="1"/>
        <end position="20"/>
    </location>
</feature>
<reference evidence="3 4" key="1">
    <citation type="journal article" date="2018" name="Int. J. Syst. Evol. Microbiol.">
        <title>Zhouia spongiae sp. nov., isolated from a marine sponge.</title>
        <authorList>
            <person name="Zhuang L."/>
            <person name="Lin B."/>
            <person name="Qin F."/>
            <person name="Luo L."/>
        </authorList>
    </citation>
    <scope>NUCLEOTIDE SEQUENCE [LARGE SCALE GENOMIC DNA]</scope>
    <source>
        <strain evidence="3 4">HN-Y44</strain>
    </source>
</reference>
<keyword evidence="4" id="KW-1185">Reference proteome</keyword>
<gene>
    <name evidence="3" type="ORF">MQE36_04135</name>
</gene>
<evidence type="ECO:0000256" key="1">
    <source>
        <dbReference type="SAM" id="SignalP"/>
    </source>
</evidence>
<dbReference type="InterPro" id="IPR011249">
    <property type="entry name" value="Metalloenz_LuxS/M16"/>
</dbReference>
<name>A0ABY3YPH2_9FLAO</name>
<dbReference type="Gene3D" id="3.30.830.10">
    <property type="entry name" value="Metalloenzyme, LuxS/M16 peptidase-like"/>
    <property type="match status" value="2"/>
</dbReference>
<dbReference type="Pfam" id="PF05193">
    <property type="entry name" value="Peptidase_M16_C"/>
    <property type="match status" value="1"/>
</dbReference>
<feature type="chain" id="PRO_5045070852" evidence="1">
    <location>
        <begin position="21"/>
        <end position="689"/>
    </location>
</feature>
<dbReference type="InterPro" id="IPR007863">
    <property type="entry name" value="Peptidase_M16_C"/>
</dbReference>
<dbReference type="RefSeq" id="WP_242937911.1">
    <property type="nucleotide sequence ID" value="NZ_CP094326.1"/>
</dbReference>
<accession>A0ABY3YPH2</accession>
<sequence length="689" mass="75992">MKIKILPIIAFMLCATISQAQIDRSKQPKPGPTPKINLGKPETFQLNNGLTVMIVENHKLPRVSMNLSIDNAPIYEGDKAGVASLTGAVLGSGTTSVSKDAFNERVDFLGANIGYGASGASASCLSKYFEEILGLMADGALHPVFPEDEFEKQREQLLTGLKSQEKDIASISNRVKNALAYGKKHPYGEFITEETVNSVSLEDVKSFYSQYFTPENAYLVVVGDVDVNKTKKLIKKVFSSWKKAIAPQVTYTAPKNAQYAQVNFIDMPNAVQSEIKVVNNIDLKMSDPDYFDALMANHILGGSFGSYLNMNLREAHGYTYGARSSLSTDRYGAGLFQAAAKVRNAVTDSSVVEFIKEIDRIRTEDVNEETLRNAKAKYLGDFVMALENPGTVARYALNIKTNNLPDDFYETYLQKINDVTVPDVKKAANKYFKSDVARIIIVGKGSDVAKGLENMELHGKKAVVKYFDKYANEVEKPTYKKTVPAGVTAQKVIENYLEAIGGANKLKSVNTLYKTAEATLQGMALNMEVKTTTNAQACVDIKMMGNSLNKQVINGNKGYTVTQGQRKEMSAEDLESSKMTASTFPELHYTDTITLEGIENVDGKDAYALKVSDQMTSFYSVDSGLKIKDVVHIKQNGQEISSSVFYDNYKDIEGIKFPFSLSQTFGSQKIDFEVKEIKINEGVSDTDFQ</sequence>
<feature type="domain" description="Peptidase M16 C-terminal" evidence="2">
    <location>
        <begin position="198"/>
        <end position="377"/>
    </location>
</feature>